<feature type="transmembrane region" description="Helical" evidence="9">
    <location>
        <begin position="205"/>
        <end position="223"/>
    </location>
</feature>
<comment type="catalytic activity">
    <reaction evidence="8">
        <text>a 1-O-(1Z-alkenyl)-sn-glycero-3-phosphocholine + H2O = a 2,3-saturated aldehyde + sn-glycerol 3-phosphocholine</text>
        <dbReference type="Rhea" id="RHEA:22544"/>
        <dbReference type="ChEBI" id="CHEBI:15377"/>
        <dbReference type="ChEBI" id="CHEBI:16870"/>
        <dbReference type="ChEBI" id="CHEBI:73359"/>
        <dbReference type="ChEBI" id="CHEBI:77287"/>
        <dbReference type="EC" id="3.3.2.2"/>
    </reaction>
</comment>
<evidence type="ECO:0000256" key="7">
    <source>
        <dbReference type="ARBA" id="ARBA00049458"/>
    </source>
</evidence>
<dbReference type="GO" id="GO:0016020">
    <property type="term" value="C:membrane"/>
    <property type="evidence" value="ECO:0007669"/>
    <property type="project" value="UniProtKB-SubCell"/>
</dbReference>
<evidence type="ECO:0000256" key="9">
    <source>
        <dbReference type="SAM" id="Phobius"/>
    </source>
</evidence>
<feature type="transmembrane region" description="Helical" evidence="9">
    <location>
        <begin position="140"/>
        <end position="160"/>
    </location>
</feature>
<reference evidence="11" key="1">
    <citation type="submission" date="2023-01" db="EMBL/GenBank/DDBJ databases">
        <title>Key to firefly adult light organ development and bioluminescence: homeobox transcription factors regulate luciferase expression and transportation to peroxisome.</title>
        <authorList>
            <person name="Fu X."/>
        </authorList>
    </citation>
    <scope>NUCLEOTIDE SEQUENCE [LARGE SCALE GENOMIC DNA]</scope>
</reference>
<dbReference type="EC" id="3.3.2.2" evidence="6"/>
<gene>
    <name evidence="10" type="ORF">RN001_002734</name>
</gene>
<keyword evidence="4 9" id="KW-1133">Transmembrane helix</keyword>
<evidence type="ECO:0000256" key="4">
    <source>
        <dbReference type="ARBA" id="ARBA00022989"/>
    </source>
</evidence>
<proteinExistence type="inferred from homology"/>
<dbReference type="Proteomes" id="UP001353858">
    <property type="component" value="Unassembled WGS sequence"/>
</dbReference>
<organism evidence="10 11">
    <name type="scientific">Aquatica leii</name>
    <dbReference type="NCBI Taxonomy" id="1421715"/>
    <lineage>
        <taxon>Eukaryota</taxon>
        <taxon>Metazoa</taxon>
        <taxon>Ecdysozoa</taxon>
        <taxon>Arthropoda</taxon>
        <taxon>Hexapoda</taxon>
        <taxon>Insecta</taxon>
        <taxon>Pterygota</taxon>
        <taxon>Neoptera</taxon>
        <taxon>Endopterygota</taxon>
        <taxon>Coleoptera</taxon>
        <taxon>Polyphaga</taxon>
        <taxon>Elateriformia</taxon>
        <taxon>Elateroidea</taxon>
        <taxon>Lampyridae</taxon>
        <taxon>Luciolinae</taxon>
        <taxon>Aquatica</taxon>
    </lineage>
</organism>
<evidence type="ECO:0000256" key="3">
    <source>
        <dbReference type="ARBA" id="ARBA00022692"/>
    </source>
</evidence>
<keyword evidence="5 9" id="KW-0472">Membrane</keyword>
<comment type="catalytic activity">
    <reaction evidence="7">
        <text>a 1-O-(1Z-alkenyl)-sn-glycero-3-phosphoethanolamine + H2O = a 2,3-saturated aldehyde + sn-glycero-3-phosphoethanolamine</text>
        <dbReference type="Rhea" id="RHEA:16905"/>
        <dbReference type="ChEBI" id="CHEBI:15377"/>
        <dbReference type="ChEBI" id="CHEBI:73359"/>
        <dbReference type="ChEBI" id="CHEBI:77288"/>
        <dbReference type="ChEBI" id="CHEBI:143890"/>
        <dbReference type="EC" id="3.3.2.2"/>
    </reaction>
</comment>
<keyword evidence="3 9" id="KW-0812">Transmembrane</keyword>
<sequence>MTSVAQAIKGVLPRLVVFFKTLTIYFVVFIPQDQPSVLSTILKCLPVIGLIVFVILQTKSAGTESQFSKYITTGLLFGCIGDALLVWHDFFDLGVVSFLIGHLLYIRAFTFQPLNLVVGVVCLLISVLGSLFFWSGLHGVLIVGAPIYSAIIMVMVWRAISRVEFSENKWTWSKLVTCLGAISFAISDFFVGLNRFHGPFAYDQLIIMTTYYAAQFGIAISILDAKLEPIKNDSSCTSDMKSVPINSHEKAY</sequence>
<evidence type="ECO:0000256" key="1">
    <source>
        <dbReference type="ARBA" id="ARBA00004141"/>
    </source>
</evidence>
<dbReference type="InterPro" id="IPR012506">
    <property type="entry name" value="TMEM86B-like"/>
</dbReference>
<feature type="transmembrane region" description="Helical" evidence="9">
    <location>
        <begin position="36"/>
        <end position="56"/>
    </location>
</feature>
<feature type="transmembrane region" description="Helical" evidence="9">
    <location>
        <begin position="116"/>
        <end position="134"/>
    </location>
</feature>
<keyword evidence="11" id="KW-1185">Reference proteome</keyword>
<evidence type="ECO:0000313" key="11">
    <source>
        <dbReference type="Proteomes" id="UP001353858"/>
    </source>
</evidence>
<comment type="similarity">
    <text evidence="2">Belongs to the TMEM86 family.</text>
</comment>
<name>A0AAN7PHL5_9COLE</name>
<feature type="transmembrane region" description="Helical" evidence="9">
    <location>
        <begin position="93"/>
        <end position="109"/>
    </location>
</feature>
<feature type="transmembrane region" description="Helical" evidence="9">
    <location>
        <begin position="12"/>
        <end position="30"/>
    </location>
</feature>
<dbReference type="PANTHER" id="PTHR31885">
    <property type="entry name" value="GH04784P"/>
    <property type="match status" value="1"/>
</dbReference>
<dbReference type="PANTHER" id="PTHR31885:SF6">
    <property type="entry name" value="GH04784P"/>
    <property type="match status" value="1"/>
</dbReference>
<evidence type="ECO:0000256" key="2">
    <source>
        <dbReference type="ARBA" id="ARBA00007375"/>
    </source>
</evidence>
<comment type="subcellular location">
    <subcellularLocation>
        <location evidence="1">Membrane</location>
        <topology evidence="1">Multi-pass membrane protein</topology>
    </subcellularLocation>
</comment>
<evidence type="ECO:0000256" key="8">
    <source>
        <dbReference type="ARBA" id="ARBA00049560"/>
    </source>
</evidence>
<evidence type="ECO:0000256" key="5">
    <source>
        <dbReference type="ARBA" id="ARBA00023136"/>
    </source>
</evidence>
<protein>
    <recommendedName>
        <fullName evidence="6">lysoplasmalogenase</fullName>
        <ecNumber evidence="6">3.3.2.2</ecNumber>
    </recommendedName>
</protein>
<evidence type="ECO:0000256" key="6">
    <source>
        <dbReference type="ARBA" id="ARBA00035673"/>
    </source>
</evidence>
<accession>A0AAN7PHL5</accession>
<evidence type="ECO:0000313" key="10">
    <source>
        <dbReference type="EMBL" id="KAK4886463.1"/>
    </source>
</evidence>
<dbReference type="EMBL" id="JARPUR010000001">
    <property type="protein sequence ID" value="KAK4886463.1"/>
    <property type="molecule type" value="Genomic_DNA"/>
</dbReference>
<dbReference type="AlphaFoldDB" id="A0AAN7PHL5"/>
<dbReference type="Pfam" id="PF07947">
    <property type="entry name" value="YhhN"/>
    <property type="match status" value="1"/>
</dbReference>
<feature type="transmembrane region" description="Helical" evidence="9">
    <location>
        <begin position="172"/>
        <end position="193"/>
    </location>
</feature>
<comment type="caution">
    <text evidence="10">The sequence shown here is derived from an EMBL/GenBank/DDBJ whole genome shotgun (WGS) entry which is preliminary data.</text>
</comment>
<dbReference type="GO" id="GO:0047408">
    <property type="term" value="F:alkenylglycerophosphocholine hydrolase activity"/>
    <property type="evidence" value="ECO:0007669"/>
    <property type="project" value="UniProtKB-EC"/>
</dbReference>